<dbReference type="STRING" id="138119.DSY2423"/>
<feature type="domain" description="PRC-barrel" evidence="1">
    <location>
        <begin position="7"/>
        <end position="74"/>
    </location>
</feature>
<dbReference type="Pfam" id="PF05239">
    <property type="entry name" value="PRC"/>
    <property type="match status" value="2"/>
</dbReference>
<dbReference type="SUPFAM" id="SSF50346">
    <property type="entry name" value="PRC-barrel domain"/>
    <property type="match status" value="2"/>
</dbReference>
<evidence type="ECO:0000313" key="3">
    <source>
        <dbReference type="Proteomes" id="UP000001946"/>
    </source>
</evidence>
<dbReference type="KEGG" id="dsy:DSY2423"/>
<evidence type="ECO:0000313" key="2">
    <source>
        <dbReference type="EMBL" id="BAE84212.1"/>
    </source>
</evidence>
<keyword evidence="3" id="KW-1185">Reference proteome</keyword>
<dbReference type="HOGENOM" id="CLU_132076_0_0_9"/>
<dbReference type="Proteomes" id="UP000001946">
    <property type="component" value="Chromosome"/>
</dbReference>
<feature type="domain" description="PRC-barrel" evidence="1">
    <location>
        <begin position="91"/>
        <end position="154"/>
    </location>
</feature>
<protein>
    <recommendedName>
        <fullName evidence="1">PRC-barrel domain-containing protein</fullName>
    </recommendedName>
</protein>
<dbReference type="eggNOG" id="COG3881">
    <property type="taxonomic scope" value="Bacteria"/>
</dbReference>
<reference evidence="2 3" key="1">
    <citation type="journal article" date="2006" name="J. Bacteriol.">
        <title>Complete genome sequence of the dehalorespiring bacterium Desulfitobacterium hafniense Y51 and comparison with Dehalococcoides ethenogenes 195.</title>
        <authorList>
            <person name="Nonaka H."/>
            <person name="Keresztes G."/>
            <person name="Shinoda Y."/>
            <person name="Ikenaga Y."/>
            <person name="Abe M."/>
            <person name="Naito K."/>
            <person name="Inatomi K."/>
            <person name="Furukawa K."/>
            <person name="Inui M."/>
            <person name="Yukawa H."/>
        </authorList>
    </citation>
    <scope>NUCLEOTIDE SEQUENCE [LARGE SCALE GENOMIC DNA]</scope>
    <source>
        <strain evidence="2 3">Y51</strain>
    </source>
</reference>
<proteinExistence type="predicted"/>
<organism evidence="2 3">
    <name type="scientific">Desulfitobacterium hafniense (strain Y51)</name>
    <dbReference type="NCBI Taxonomy" id="138119"/>
    <lineage>
        <taxon>Bacteria</taxon>
        <taxon>Bacillati</taxon>
        <taxon>Bacillota</taxon>
        <taxon>Clostridia</taxon>
        <taxon>Eubacteriales</taxon>
        <taxon>Desulfitobacteriaceae</taxon>
        <taxon>Desulfitobacterium</taxon>
    </lineage>
</organism>
<dbReference type="InterPro" id="IPR011033">
    <property type="entry name" value="PRC_barrel-like_sf"/>
</dbReference>
<evidence type="ECO:0000259" key="1">
    <source>
        <dbReference type="Pfam" id="PF05239"/>
    </source>
</evidence>
<sequence length="170" mass="18544">MKGREKMRRTREIVGLPVLCLKNGNQVGWVKDVVFDESSRKISGILLESAHIFHSEKGLPREVVAVVGKDALTVRDHVVQRLQGVKWSQKVGNQVFTQGGEAKGTIEDVFLDDSAENIVGFEVSDGLFSDLLDGRGAILQADVMVDGKDVLIVEDQVSPWDQGNEGGSLS</sequence>
<dbReference type="EMBL" id="AP008230">
    <property type="protein sequence ID" value="BAE84212.1"/>
    <property type="molecule type" value="Genomic_DNA"/>
</dbReference>
<name>Q24UT0_DESHY</name>
<dbReference type="AlphaFoldDB" id="Q24UT0"/>
<dbReference type="Gene3D" id="2.30.30.240">
    <property type="entry name" value="PRC-barrel domain"/>
    <property type="match status" value="2"/>
</dbReference>
<accession>Q24UT0</accession>
<dbReference type="InterPro" id="IPR027275">
    <property type="entry name" value="PRC-brl_dom"/>
</dbReference>
<gene>
    <name evidence="2" type="ordered locus">DSY2423</name>
</gene>